<dbReference type="InterPro" id="IPR040256">
    <property type="entry name" value="At4g02000-like"/>
</dbReference>
<feature type="compositionally biased region" description="Polar residues" evidence="1">
    <location>
        <begin position="485"/>
        <end position="500"/>
    </location>
</feature>
<feature type="region of interest" description="Disordered" evidence="1">
    <location>
        <begin position="26"/>
        <end position="46"/>
    </location>
</feature>
<feature type="domain" description="DUF4283" evidence="2">
    <location>
        <begin position="112"/>
        <end position="187"/>
    </location>
</feature>
<dbReference type="PANTHER" id="PTHR31286:SF165">
    <property type="entry name" value="DUF4283 DOMAIN-CONTAINING PROTEIN"/>
    <property type="match status" value="1"/>
</dbReference>
<evidence type="ECO:0000256" key="1">
    <source>
        <dbReference type="SAM" id="MobiDB-lite"/>
    </source>
</evidence>
<protein>
    <recommendedName>
        <fullName evidence="2">DUF4283 domain-containing protein</fullName>
    </recommendedName>
</protein>
<proteinExistence type="predicted"/>
<evidence type="ECO:0000259" key="2">
    <source>
        <dbReference type="Pfam" id="PF14111"/>
    </source>
</evidence>
<keyword evidence="4" id="KW-1185">Reference proteome</keyword>
<evidence type="ECO:0000313" key="4">
    <source>
        <dbReference type="Proteomes" id="UP001141806"/>
    </source>
</evidence>
<dbReference type="Proteomes" id="UP001141806">
    <property type="component" value="Unassembled WGS sequence"/>
</dbReference>
<feature type="region of interest" description="Disordered" evidence="1">
    <location>
        <begin position="468"/>
        <end position="560"/>
    </location>
</feature>
<sequence>MDESLAETSIQNHGLDFASKSDPIIPLDHPLASHGGGDTNLNQKEYPPLQPPSVPSPFLNHNPVPSVWKNQPIQAPIPPKKLILRFIPPVIRENQPIGVCSESAVVGELRVLDNTLVGFFLGKKPSFTFVKTTLLRQWKLSGFVEILQLIHGGYAFRFSDISDRDKILEIGIFYVGGQPLFLRQWERSLHNGAVLGLKKVPLWISLPGLPLHLWGEEALSAICSVLGVPLYSDSTTALKNRWIFARVCVEFSGESPMLETITIEDDQGNVFFQPVKYDWKPPQCLSCGVFGHIENACQVKPQQSQKSASLKGNNEKDQNDPPGLEEVAGREQEDILVKEPTADSVEGNPYQFRPEENWIPIRVKKKRSGGPVGGLNRTKNPTHVLNHQFTFQSKKLPLNHVSSPGKLDFSGSNFKFPSQKANFHSGDTNPLAAVCAESVVCPPNRFECLYSVVDQSVQAESDGCPALSVLHHTPDPTEPHAAPNESISPLHLSSPSNSAGHTPFPPRRPSILKKGGLSSHIEPRNSVEPNPGDASTQAQFDETPSSLGPIAPPSSSLTSNKSLFDHMKAAVRHNHAGIGAQPIGPLMNKKPPADCSESKEKGRTVKGQNGNDQTRMKIGNNVDLYGKKVRKYQCPYEEEIGDETENVNGDSGAVKSDSGDSRKGIGLGSIWEEGMSSGRSSHH</sequence>
<dbReference type="EMBL" id="JAMYWD010001998">
    <property type="protein sequence ID" value="KAJ4940044.1"/>
    <property type="molecule type" value="Genomic_DNA"/>
</dbReference>
<dbReference type="AlphaFoldDB" id="A0A9Q0GNN4"/>
<gene>
    <name evidence="3" type="ORF">NE237_000100</name>
</gene>
<accession>A0A9Q0GNN4</accession>
<reference evidence="3" key="1">
    <citation type="journal article" date="2023" name="Plant J.">
        <title>The genome of the king protea, Protea cynaroides.</title>
        <authorList>
            <person name="Chang J."/>
            <person name="Duong T.A."/>
            <person name="Schoeman C."/>
            <person name="Ma X."/>
            <person name="Roodt D."/>
            <person name="Barker N."/>
            <person name="Li Z."/>
            <person name="Van de Peer Y."/>
            <person name="Mizrachi E."/>
        </authorList>
    </citation>
    <scope>NUCLEOTIDE SEQUENCE</scope>
    <source>
        <tissue evidence="3">Young leaves</tissue>
    </source>
</reference>
<dbReference type="InterPro" id="IPR025558">
    <property type="entry name" value="DUF4283"/>
</dbReference>
<evidence type="ECO:0000313" key="3">
    <source>
        <dbReference type="EMBL" id="KAJ4940044.1"/>
    </source>
</evidence>
<organism evidence="3 4">
    <name type="scientific">Protea cynaroides</name>
    <dbReference type="NCBI Taxonomy" id="273540"/>
    <lineage>
        <taxon>Eukaryota</taxon>
        <taxon>Viridiplantae</taxon>
        <taxon>Streptophyta</taxon>
        <taxon>Embryophyta</taxon>
        <taxon>Tracheophyta</taxon>
        <taxon>Spermatophyta</taxon>
        <taxon>Magnoliopsida</taxon>
        <taxon>Proteales</taxon>
        <taxon>Proteaceae</taxon>
        <taxon>Protea</taxon>
    </lineage>
</organism>
<dbReference type="OrthoDB" id="1939300at2759"/>
<comment type="caution">
    <text evidence="3">The sequence shown here is derived from an EMBL/GenBank/DDBJ whole genome shotgun (WGS) entry which is preliminary data.</text>
</comment>
<dbReference type="PANTHER" id="PTHR31286">
    <property type="entry name" value="GLYCINE-RICH CELL WALL STRUCTURAL PROTEIN 1.8-LIKE"/>
    <property type="match status" value="1"/>
</dbReference>
<feature type="region of interest" description="Disordered" evidence="1">
    <location>
        <begin position="577"/>
        <end position="616"/>
    </location>
</feature>
<feature type="region of interest" description="Disordered" evidence="1">
    <location>
        <begin position="304"/>
        <end position="330"/>
    </location>
</feature>
<name>A0A9Q0GNN4_9MAGN</name>
<feature type="region of interest" description="Disordered" evidence="1">
    <location>
        <begin position="637"/>
        <end position="683"/>
    </location>
</feature>
<dbReference type="Pfam" id="PF14111">
    <property type="entry name" value="DUF4283"/>
    <property type="match status" value="1"/>
</dbReference>
<feature type="compositionally biased region" description="Polar residues" evidence="1">
    <location>
        <begin position="533"/>
        <end position="546"/>
    </location>
</feature>